<name>A0A6A7N418_9BURK</name>
<keyword evidence="2" id="KW-0732">Signal</keyword>
<dbReference type="Proteomes" id="UP000440498">
    <property type="component" value="Unassembled WGS sequence"/>
</dbReference>
<gene>
    <name evidence="4" type="ORF">GEV02_16615</name>
</gene>
<evidence type="ECO:0000256" key="2">
    <source>
        <dbReference type="SAM" id="SignalP"/>
    </source>
</evidence>
<proteinExistence type="predicted"/>
<sequence>MVKKSFITIILLTLGLAGAAQAQALSPEKSKVSPAAIVLAHCDDHNTAPCSIDSSAPAEKTASDRDPEALPANDPKNPQAVEPVTEVPEPQTFVMLMLGLVVLGFASRNSDATEKFTD</sequence>
<dbReference type="InterPro" id="IPR013424">
    <property type="entry name" value="Ice-binding_C"/>
</dbReference>
<dbReference type="EMBL" id="WHUG01000006">
    <property type="protein sequence ID" value="MQA39776.1"/>
    <property type="molecule type" value="Genomic_DNA"/>
</dbReference>
<reference evidence="4 5" key="1">
    <citation type="submission" date="2019-10" db="EMBL/GenBank/DDBJ databases">
        <title>Two novel species isolated from a subtropical stream in China.</title>
        <authorList>
            <person name="Lu H."/>
        </authorList>
    </citation>
    <scope>NUCLEOTIDE SEQUENCE [LARGE SCALE GENOMIC DNA]</scope>
    <source>
        <strain evidence="4 5">FT29W</strain>
    </source>
</reference>
<feature type="domain" description="Ice-binding protein C-terminal" evidence="3">
    <location>
        <begin position="87"/>
        <end position="108"/>
    </location>
</feature>
<accession>A0A6A7N418</accession>
<comment type="caution">
    <text evidence="4">The sequence shown here is derived from an EMBL/GenBank/DDBJ whole genome shotgun (WGS) entry which is preliminary data.</text>
</comment>
<feature type="chain" id="PRO_5025636109" evidence="2">
    <location>
        <begin position="23"/>
        <end position="118"/>
    </location>
</feature>
<evidence type="ECO:0000256" key="1">
    <source>
        <dbReference type="SAM" id="MobiDB-lite"/>
    </source>
</evidence>
<evidence type="ECO:0000259" key="3">
    <source>
        <dbReference type="Pfam" id="PF07589"/>
    </source>
</evidence>
<feature type="region of interest" description="Disordered" evidence="1">
    <location>
        <begin position="48"/>
        <end position="86"/>
    </location>
</feature>
<feature type="signal peptide" evidence="2">
    <location>
        <begin position="1"/>
        <end position="22"/>
    </location>
</feature>
<protein>
    <submittedName>
        <fullName evidence="4">PEP-CTERM sorting domain-containing protein</fullName>
    </submittedName>
</protein>
<evidence type="ECO:0000313" key="4">
    <source>
        <dbReference type="EMBL" id="MQA39776.1"/>
    </source>
</evidence>
<keyword evidence="5" id="KW-1185">Reference proteome</keyword>
<dbReference type="AlphaFoldDB" id="A0A6A7N418"/>
<evidence type="ECO:0000313" key="5">
    <source>
        <dbReference type="Proteomes" id="UP000440498"/>
    </source>
</evidence>
<organism evidence="4 5">
    <name type="scientific">Rugamonas aquatica</name>
    <dbReference type="NCBI Taxonomy" id="2743357"/>
    <lineage>
        <taxon>Bacteria</taxon>
        <taxon>Pseudomonadati</taxon>
        <taxon>Pseudomonadota</taxon>
        <taxon>Betaproteobacteria</taxon>
        <taxon>Burkholderiales</taxon>
        <taxon>Oxalobacteraceae</taxon>
        <taxon>Telluria group</taxon>
        <taxon>Rugamonas</taxon>
    </lineage>
</organism>
<dbReference type="Pfam" id="PF07589">
    <property type="entry name" value="PEP-CTERM"/>
    <property type="match status" value="1"/>
</dbReference>